<sequence>MLTKSQILALRPDALAAQADQWAQQAHELTGALDTQYRAVDRSLDTWQGESGNAMRSQYETLHSDTEKIRNALESGVEAARIGATELAAAQSALAAAVRIAEEKGYTVAEDGTCTPSSAAQQTLLATVSDSGQLQKAIGALQTDADIQTAAIRQAIAQANTADTTTTQAINKAFTGLPVAGQTPAGQPQDINVGEKIEDWRDLGDNEWSVCWHNPLDCNNSRNNRDKDIAELESVAAFPGDPESTRQDAARHCIWQALTTESTDADFAKRLADAHEKDKPSQLPGSKEMDEWNNHTGREVGIRLEGNRQAIIDTCIRYAREAKLVDPNNMDYNNVDGTTLVIIKE</sequence>
<dbReference type="SUPFAM" id="SSF140453">
    <property type="entry name" value="EsxAB dimer-like"/>
    <property type="match status" value="1"/>
</dbReference>
<evidence type="ECO:0000256" key="1">
    <source>
        <dbReference type="SAM" id="MobiDB-lite"/>
    </source>
</evidence>
<proteinExistence type="predicted"/>
<dbReference type="Gene3D" id="1.10.287.1060">
    <property type="entry name" value="ESAT-6-like"/>
    <property type="match status" value="1"/>
</dbReference>
<dbReference type="RefSeq" id="WP_425465903.1">
    <property type="nucleotide sequence ID" value="NZ_VFPG01000001.1"/>
</dbReference>
<comment type="caution">
    <text evidence="3">The sequence shown here is derived from an EMBL/GenBank/DDBJ whole genome shotgun (WGS) entry which is preliminary data.</text>
</comment>
<gene>
    <name evidence="3" type="ORF">FB390_2277</name>
</gene>
<dbReference type="AlphaFoldDB" id="A0A543F9Z6"/>
<dbReference type="EMBL" id="VFPG01000001">
    <property type="protein sequence ID" value="TQM30643.1"/>
    <property type="molecule type" value="Genomic_DNA"/>
</dbReference>
<feature type="region of interest" description="Disordered" evidence="1">
    <location>
        <begin position="273"/>
        <end position="292"/>
    </location>
</feature>
<dbReference type="InterPro" id="IPR036689">
    <property type="entry name" value="ESAT-6-like_sf"/>
</dbReference>
<keyword evidence="4" id="KW-1185">Reference proteome</keyword>
<feature type="domain" description="DUF6973" evidence="2">
    <location>
        <begin position="234"/>
        <end position="320"/>
    </location>
</feature>
<organism evidence="3 4">
    <name type="scientific">Nocardia bhagyanarayanae</name>
    <dbReference type="NCBI Taxonomy" id="1215925"/>
    <lineage>
        <taxon>Bacteria</taxon>
        <taxon>Bacillati</taxon>
        <taxon>Actinomycetota</taxon>
        <taxon>Actinomycetes</taxon>
        <taxon>Mycobacteriales</taxon>
        <taxon>Nocardiaceae</taxon>
        <taxon>Nocardia</taxon>
    </lineage>
</organism>
<evidence type="ECO:0000313" key="3">
    <source>
        <dbReference type="EMBL" id="TQM30643.1"/>
    </source>
</evidence>
<dbReference type="InterPro" id="IPR054246">
    <property type="entry name" value="DUF6973"/>
</dbReference>
<evidence type="ECO:0000313" key="4">
    <source>
        <dbReference type="Proteomes" id="UP000316331"/>
    </source>
</evidence>
<reference evidence="3 4" key="1">
    <citation type="submission" date="2019-06" db="EMBL/GenBank/DDBJ databases">
        <title>Sequencing the genomes of 1000 actinobacteria strains.</title>
        <authorList>
            <person name="Klenk H.-P."/>
        </authorList>
    </citation>
    <scope>NUCLEOTIDE SEQUENCE [LARGE SCALE GENOMIC DNA]</scope>
    <source>
        <strain evidence="3 4">DSM 103495</strain>
    </source>
</reference>
<accession>A0A543F9Z6</accession>
<dbReference type="Proteomes" id="UP000316331">
    <property type="component" value="Unassembled WGS sequence"/>
</dbReference>
<dbReference type="Pfam" id="PF22322">
    <property type="entry name" value="DUF6973"/>
    <property type="match status" value="1"/>
</dbReference>
<protein>
    <submittedName>
        <fullName evidence="3">Uncharacterized protein YukE</fullName>
    </submittedName>
</protein>
<evidence type="ECO:0000259" key="2">
    <source>
        <dbReference type="Pfam" id="PF22322"/>
    </source>
</evidence>
<name>A0A543F9Z6_9NOCA</name>